<protein>
    <submittedName>
        <fullName evidence="3">Type II toxin-antitoxin system RelE/ParE family toxin</fullName>
    </submittedName>
</protein>
<evidence type="ECO:0000256" key="2">
    <source>
        <dbReference type="ARBA" id="ARBA00022649"/>
    </source>
</evidence>
<dbReference type="Pfam" id="PF05016">
    <property type="entry name" value="ParE_toxin"/>
    <property type="match status" value="1"/>
</dbReference>
<comment type="similarity">
    <text evidence="1">Belongs to the RelE toxin family.</text>
</comment>
<evidence type="ECO:0000313" key="3">
    <source>
        <dbReference type="EMBL" id="MBM0108714.1"/>
    </source>
</evidence>
<dbReference type="InterPro" id="IPR007712">
    <property type="entry name" value="RelE/ParE_toxin"/>
</dbReference>
<keyword evidence="2" id="KW-1277">Toxin-antitoxin system</keyword>
<organism evidence="3 4">
    <name type="scientific">Steroidobacter gossypii</name>
    <dbReference type="NCBI Taxonomy" id="2805490"/>
    <lineage>
        <taxon>Bacteria</taxon>
        <taxon>Pseudomonadati</taxon>
        <taxon>Pseudomonadota</taxon>
        <taxon>Gammaproteobacteria</taxon>
        <taxon>Steroidobacterales</taxon>
        <taxon>Steroidobacteraceae</taxon>
        <taxon>Steroidobacter</taxon>
    </lineage>
</organism>
<sequence length="97" mass="11329">MRLTFHPHVASDIIRIISHYEGLGGPNLAAEFHAELRATFLKALEAPLSYRVQERGLRRINLPRFPYHILFRVVDEDLRVLVVRHHSRRPSLGISRR</sequence>
<dbReference type="InterPro" id="IPR051803">
    <property type="entry name" value="TA_system_RelE-like_toxin"/>
</dbReference>
<dbReference type="PANTHER" id="PTHR33755:SF8">
    <property type="entry name" value="TOXIN PARE2"/>
    <property type="match status" value="1"/>
</dbReference>
<name>A0ABS1X656_9GAMM</name>
<dbReference type="Proteomes" id="UP000661077">
    <property type="component" value="Unassembled WGS sequence"/>
</dbReference>
<gene>
    <name evidence="3" type="ORF">JM946_28615</name>
</gene>
<comment type="caution">
    <text evidence="3">The sequence shown here is derived from an EMBL/GenBank/DDBJ whole genome shotgun (WGS) entry which is preliminary data.</text>
</comment>
<dbReference type="EMBL" id="JAEVLS010000009">
    <property type="protein sequence ID" value="MBM0108714.1"/>
    <property type="molecule type" value="Genomic_DNA"/>
</dbReference>
<evidence type="ECO:0000256" key="1">
    <source>
        <dbReference type="ARBA" id="ARBA00006226"/>
    </source>
</evidence>
<dbReference type="Gene3D" id="3.30.2310.20">
    <property type="entry name" value="RelE-like"/>
    <property type="match status" value="1"/>
</dbReference>
<accession>A0ABS1X656</accession>
<evidence type="ECO:0000313" key="4">
    <source>
        <dbReference type="Proteomes" id="UP000661077"/>
    </source>
</evidence>
<keyword evidence="4" id="KW-1185">Reference proteome</keyword>
<proteinExistence type="inferred from homology"/>
<reference evidence="3 4" key="1">
    <citation type="journal article" date="2021" name="Int. J. Syst. Evol. Microbiol.">
        <title>Steroidobacter gossypii sp. nov., isolated from soil of cotton cropping field.</title>
        <authorList>
            <person name="Huang R."/>
            <person name="Yang S."/>
            <person name="Zhen C."/>
            <person name="Liu W."/>
        </authorList>
    </citation>
    <scope>NUCLEOTIDE SEQUENCE [LARGE SCALE GENOMIC DNA]</scope>
    <source>
        <strain evidence="3 4">S1-65</strain>
    </source>
</reference>
<dbReference type="InterPro" id="IPR035093">
    <property type="entry name" value="RelE/ParE_toxin_dom_sf"/>
</dbReference>
<dbReference type="RefSeq" id="WP_203170882.1">
    <property type="nucleotide sequence ID" value="NZ_JAEVLS010000009.1"/>
</dbReference>
<dbReference type="PANTHER" id="PTHR33755">
    <property type="entry name" value="TOXIN PARE1-RELATED"/>
    <property type="match status" value="1"/>
</dbReference>